<dbReference type="Proteomes" id="UP001652504">
    <property type="component" value="Unassembled WGS sequence"/>
</dbReference>
<feature type="domain" description="GGDEF" evidence="2">
    <location>
        <begin position="165"/>
        <end position="311"/>
    </location>
</feature>
<dbReference type="InterPro" id="IPR035919">
    <property type="entry name" value="EAL_sf"/>
</dbReference>
<dbReference type="Pfam" id="PF00990">
    <property type="entry name" value="GGDEF"/>
    <property type="match status" value="1"/>
</dbReference>
<dbReference type="InterPro" id="IPR000160">
    <property type="entry name" value="GGDEF_dom"/>
</dbReference>
<dbReference type="InterPro" id="IPR029787">
    <property type="entry name" value="Nucleotide_cyclase"/>
</dbReference>
<name>A0ABT3A5F1_9ALTE</name>
<dbReference type="Gene3D" id="3.40.50.2300">
    <property type="match status" value="1"/>
</dbReference>
<protein>
    <submittedName>
        <fullName evidence="3">Bifunctional diguanylate cyclase/phosphodiesterase</fullName>
    </submittedName>
</protein>
<evidence type="ECO:0000259" key="1">
    <source>
        <dbReference type="PROSITE" id="PS50883"/>
    </source>
</evidence>
<organism evidence="3 4">
    <name type="scientific">Fluctibacter corallii</name>
    <dbReference type="NCBI Taxonomy" id="2984329"/>
    <lineage>
        <taxon>Bacteria</taxon>
        <taxon>Pseudomonadati</taxon>
        <taxon>Pseudomonadota</taxon>
        <taxon>Gammaproteobacteria</taxon>
        <taxon>Alteromonadales</taxon>
        <taxon>Alteromonadaceae</taxon>
        <taxon>Fluctibacter</taxon>
    </lineage>
</organism>
<dbReference type="NCBIfam" id="TIGR00254">
    <property type="entry name" value="GGDEF"/>
    <property type="match status" value="1"/>
</dbReference>
<dbReference type="InterPro" id="IPR011006">
    <property type="entry name" value="CheY-like_superfamily"/>
</dbReference>
<gene>
    <name evidence="3" type="ORF">OE749_04080</name>
</gene>
<dbReference type="SUPFAM" id="SSF55073">
    <property type="entry name" value="Nucleotide cyclase"/>
    <property type="match status" value="1"/>
</dbReference>
<dbReference type="PANTHER" id="PTHR44757:SF2">
    <property type="entry name" value="BIOFILM ARCHITECTURE MAINTENANCE PROTEIN MBAA"/>
    <property type="match status" value="1"/>
</dbReference>
<dbReference type="InterPro" id="IPR052155">
    <property type="entry name" value="Biofilm_reg_signaling"/>
</dbReference>
<accession>A0ABT3A5F1</accession>
<dbReference type="CDD" id="cd01948">
    <property type="entry name" value="EAL"/>
    <property type="match status" value="1"/>
</dbReference>
<keyword evidence="4" id="KW-1185">Reference proteome</keyword>
<dbReference type="RefSeq" id="WP_263711080.1">
    <property type="nucleotide sequence ID" value="NZ_JAOWKX010000002.1"/>
</dbReference>
<dbReference type="Gene3D" id="3.20.20.450">
    <property type="entry name" value="EAL domain"/>
    <property type="match status" value="1"/>
</dbReference>
<dbReference type="PROSITE" id="PS50887">
    <property type="entry name" value="GGDEF"/>
    <property type="match status" value="1"/>
</dbReference>
<proteinExistence type="predicted"/>
<dbReference type="PROSITE" id="PS50883">
    <property type="entry name" value="EAL"/>
    <property type="match status" value="1"/>
</dbReference>
<dbReference type="SMART" id="SM00052">
    <property type="entry name" value="EAL"/>
    <property type="match status" value="1"/>
</dbReference>
<evidence type="ECO:0000313" key="4">
    <source>
        <dbReference type="Proteomes" id="UP001652504"/>
    </source>
</evidence>
<dbReference type="EMBL" id="JAOWKX010000002">
    <property type="protein sequence ID" value="MCV2883868.1"/>
    <property type="molecule type" value="Genomic_DNA"/>
</dbReference>
<dbReference type="Pfam" id="PF00563">
    <property type="entry name" value="EAL"/>
    <property type="match status" value="1"/>
</dbReference>
<dbReference type="InterPro" id="IPR043128">
    <property type="entry name" value="Rev_trsase/Diguanyl_cyclase"/>
</dbReference>
<dbReference type="CDD" id="cd01949">
    <property type="entry name" value="GGDEF"/>
    <property type="match status" value="1"/>
</dbReference>
<dbReference type="SMART" id="SM00267">
    <property type="entry name" value="GGDEF"/>
    <property type="match status" value="1"/>
</dbReference>
<comment type="caution">
    <text evidence="3">The sequence shown here is derived from an EMBL/GenBank/DDBJ whole genome shotgun (WGS) entry which is preliminary data.</text>
</comment>
<dbReference type="InterPro" id="IPR001633">
    <property type="entry name" value="EAL_dom"/>
</dbReference>
<reference evidence="3 4" key="1">
    <citation type="submission" date="2022-10" db="EMBL/GenBank/DDBJ databases">
        <title>Aestuariibacter sp. AA17 isolated from Montipora capitata coral fragment.</title>
        <authorList>
            <person name="Emsley S.A."/>
            <person name="Pfannmuller K.M."/>
            <person name="Loughran R.M."/>
            <person name="Shlafstein M."/>
            <person name="Papke E."/>
            <person name="Saw J.H."/>
            <person name="Ushijima B."/>
            <person name="Videau P."/>
        </authorList>
    </citation>
    <scope>NUCLEOTIDE SEQUENCE [LARGE SCALE GENOMIC DNA]</scope>
    <source>
        <strain evidence="3 4">AA17</strain>
    </source>
</reference>
<dbReference type="SUPFAM" id="SSF141868">
    <property type="entry name" value="EAL domain-like"/>
    <property type="match status" value="1"/>
</dbReference>
<dbReference type="SUPFAM" id="SSF52172">
    <property type="entry name" value="CheY-like"/>
    <property type="match status" value="1"/>
</dbReference>
<evidence type="ECO:0000313" key="3">
    <source>
        <dbReference type="EMBL" id="MCV2883868.1"/>
    </source>
</evidence>
<evidence type="ECO:0000259" key="2">
    <source>
        <dbReference type="PROSITE" id="PS50887"/>
    </source>
</evidence>
<dbReference type="Gene3D" id="3.30.70.270">
    <property type="match status" value="1"/>
</dbReference>
<dbReference type="PANTHER" id="PTHR44757">
    <property type="entry name" value="DIGUANYLATE CYCLASE DGCP"/>
    <property type="match status" value="1"/>
</dbReference>
<sequence>MSMLVCTDNTEFYVAIEAVMGKRHVSTHRVNQERDVYASLRGGQFQLALVDESFSKQNGQGFIASLHRRAGKAGLPVVAVVSEITESKIENLFRHGVADFIHIHDNLDVAGHRLLNLLQQYQSKRDLEVQHQYMSKYDPLTGLYNRQFFNEKLQRSMRNTLDSGKVSALFHIDVDNFKRINSSFNYQYGDGLLQQVANRLLNSLRSSDFIMRDAQNVLSEQGLARLGGDEFILFVEDIGHGDNATTIANRCIEAVSQPLELRGQNVVLTASLGVATYPHDGQNVDTLMKNAEKAMYIAKERGGGCFTCYRQEMNLADESSFLLENDLRDALNKGQLTLHYQPQIDAVSGKISSVEALCRWEHPLLGMVAPDRFIPIAEASGLIVPIGDWVLETACKQAKVWLDEGKHIHRIAVNVSAYQFNKHDFLNNVKRVLRETKLPPKHLEIELTESIIMSDAEENIGKLLKLKRLGIELAVDDFGTGYSSLAYLKQLPISTLKIDRSFISNIGDDTTEGAIVSAILTLAQKLKLNVVAEGVETSEQFDFLRKNQCGLIQGFLFSPARPKEEIQQFIGKQFKNDWDTCINKNGNKLTSRVA</sequence>
<feature type="domain" description="EAL" evidence="1">
    <location>
        <begin position="320"/>
        <end position="574"/>
    </location>
</feature>